<dbReference type="RefSeq" id="NP_001394457.1">
    <property type="nucleotide sequence ID" value="NM_001407528.1"/>
</dbReference>
<dbReference type="EMBL" id="EU974558">
    <property type="protein sequence ID" value="ACG46676.1"/>
    <property type="molecule type" value="mRNA"/>
</dbReference>
<sequence length="96" mass="10672">MECRGHQSEREKKICRCGVGAVKDRRARWPSATSLRLYWLAGESPKLVYLGSAWVVTIGYPGRVATLSDSIFADVVRPPPRLGHSATGFTREVSRI</sequence>
<protein>
    <submittedName>
        <fullName evidence="1">Uncharacterized protein</fullName>
    </submittedName>
</protein>
<dbReference type="GeneID" id="100278616"/>
<organism evidence="1">
    <name type="scientific">Zea mays</name>
    <name type="common">Maize</name>
    <dbReference type="NCBI Taxonomy" id="4577"/>
    <lineage>
        <taxon>Eukaryota</taxon>
        <taxon>Viridiplantae</taxon>
        <taxon>Streptophyta</taxon>
        <taxon>Embryophyta</taxon>
        <taxon>Tracheophyta</taxon>
        <taxon>Spermatophyta</taxon>
        <taxon>Magnoliopsida</taxon>
        <taxon>Liliopsida</taxon>
        <taxon>Poales</taxon>
        <taxon>Poaceae</taxon>
        <taxon>PACMAD clade</taxon>
        <taxon>Panicoideae</taxon>
        <taxon>Andropogonodae</taxon>
        <taxon>Andropogoneae</taxon>
        <taxon>Tripsacinae</taxon>
        <taxon>Zea</taxon>
    </lineage>
</organism>
<accession>B6UBE3</accession>
<dbReference type="AlphaFoldDB" id="B6UBE3"/>
<name>B6UBE3_MAIZE</name>
<reference evidence="1" key="1">
    <citation type="journal article" date="2009" name="Plant Mol. Biol.">
        <title>Insights into corn genes derived from large-scale cDNA sequencing.</title>
        <authorList>
            <person name="Alexandrov N.N."/>
            <person name="Brover V.V."/>
            <person name="Freidin S."/>
            <person name="Troukhan M.E."/>
            <person name="Tatarinova T.V."/>
            <person name="Zhang H."/>
            <person name="Swaller T.J."/>
            <person name="Lu Y.P."/>
            <person name="Bouck J."/>
            <person name="Flavell R.B."/>
            <person name="Feldmann K.A."/>
        </authorList>
    </citation>
    <scope>NUCLEOTIDE SEQUENCE</scope>
</reference>
<evidence type="ECO:0000313" key="1">
    <source>
        <dbReference type="EMBL" id="ACG46676.1"/>
    </source>
</evidence>
<proteinExistence type="evidence at transcript level"/>
<dbReference type="KEGG" id="zma:100278616"/>